<accession>A0A7Z8Y8Y4</accession>
<dbReference type="EMBL" id="UYIO01000001">
    <property type="protein sequence ID" value="VDG76167.1"/>
    <property type="molecule type" value="Genomic_DNA"/>
</dbReference>
<gene>
    <name evidence="1" type="ORF">NCTC10327_00833</name>
</gene>
<organism evidence="1 2">
    <name type="scientific">Actinobaculum suis</name>
    <dbReference type="NCBI Taxonomy" id="1657"/>
    <lineage>
        <taxon>Bacteria</taxon>
        <taxon>Bacillati</taxon>
        <taxon>Actinomycetota</taxon>
        <taxon>Actinomycetes</taxon>
        <taxon>Actinomycetales</taxon>
        <taxon>Actinomycetaceae</taxon>
        <taxon>Actinobaculum</taxon>
    </lineage>
</organism>
<evidence type="ECO:0000313" key="1">
    <source>
        <dbReference type="EMBL" id="VDG76167.1"/>
    </source>
</evidence>
<dbReference type="AlphaFoldDB" id="A0A7Z8Y8Y4"/>
<sequence length="106" mass="12196">MGVFTEFYNTTVTYTPVYEYSAETVQYKTWGETTVPAFVTATDQIVRTLQGVEKQATRTIYMPLDAVPEVRVGARIKTKAGDRLKVLRAQKWELEGFPECWEVYCQ</sequence>
<evidence type="ECO:0000313" key="2">
    <source>
        <dbReference type="Proteomes" id="UP000269974"/>
    </source>
</evidence>
<dbReference type="Proteomes" id="UP000269974">
    <property type="component" value="Unassembled WGS sequence"/>
</dbReference>
<protein>
    <submittedName>
        <fullName evidence="1">Uncharacterized protein</fullName>
    </submittedName>
</protein>
<reference evidence="1 2" key="1">
    <citation type="submission" date="2018-11" db="EMBL/GenBank/DDBJ databases">
        <authorList>
            <consortium name="Pathogen Informatics"/>
        </authorList>
    </citation>
    <scope>NUCLEOTIDE SEQUENCE [LARGE SCALE GENOMIC DNA]</scope>
    <source>
        <strain evidence="1 2">NCTC10327</strain>
    </source>
</reference>
<name>A0A7Z8Y8Y4_9ACTO</name>
<proteinExistence type="predicted"/>
<comment type="caution">
    <text evidence="1">The sequence shown here is derived from an EMBL/GenBank/DDBJ whole genome shotgun (WGS) entry which is preliminary data.</text>
</comment>